<dbReference type="EMBL" id="JBHSBH010000004">
    <property type="protein sequence ID" value="MFC3995264.1"/>
    <property type="molecule type" value="Genomic_DNA"/>
</dbReference>
<feature type="transmembrane region" description="Helical" evidence="4">
    <location>
        <begin position="91"/>
        <end position="112"/>
    </location>
</feature>
<evidence type="ECO:0000256" key="2">
    <source>
        <dbReference type="ARBA" id="ARBA00023163"/>
    </source>
</evidence>
<dbReference type="Pfam" id="PF13490">
    <property type="entry name" value="zf-HC2"/>
    <property type="match status" value="1"/>
</dbReference>
<gene>
    <name evidence="6" type="ORF">ACFOVU_05035</name>
</gene>
<feature type="domain" description="Putative zinc-finger" evidence="5">
    <location>
        <begin position="10"/>
        <end position="39"/>
    </location>
</feature>
<keyword evidence="1" id="KW-0805">Transcription regulation</keyword>
<evidence type="ECO:0000256" key="1">
    <source>
        <dbReference type="ARBA" id="ARBA00023015"/>
    </source>
</evidence>
<keyword evidence="4" id="KW-1133">Transmembrane helix</keyword>
<protein>
    <submittedName>
        <fullName evidence="6">Anti-sigma factor family protein</fullName>
    </submittedName>
</protein>
<dbReference type="InterPro" id="IPR041916">
    <property type="entry name" value="Anti_sigma_zinc_sf"/>
</dbReference>
<evidence type="ECO:0000256" key="3">
    <source>
        <dbReference type="SAM" id="MobiDB-lite"/>
    </source>
</evidence>
<organism evidence="6 7">
    <name type="scientific">Nocardiopsis sediminis</name>
    <dbReference type="NCBI Taxonomy" id="1778267"/>
    <lineage>
        <taxon>Bacteria</taxon>
        <taxon>Bacillati</taxon>
        <taxon>Actinomycetota</taxon>
        <taxon>Actinomycetes</taxon>
        <taxon>Streptosporangiales</taxon>
        <taxon>Nocardiopsidaceae</taxon>
        <taxon>Nocardiopsis</taxon>
    </lineage>
</organism>
<evidence type="ECO:0000259" key="5">
    <source>
        <dbReference type="Pfam" id="PF13490"/>
    </source>
</evidence>
<proteinExistence type="predicted"/>
<keyword evidence="2" id="KW-0804">Transcription</keyword>
<evidence type="ECO:0000313" key="6">
    <source>
        <dbReference type="EMBL" id="MFC3995264.1"/>
    </source>
</evidence>
<dbReference type="Gene3D" id="1.10.10.1320">
    <property type="entry name" value="Anti-sigma factor, zinc-finger domain"/>
    <property type="match status" value="1"/>
</dbReference>
<sequence length="235" mass="24532">MTTDGHGDARLLGAYALGTLDRWESLTVEDHVASCALCREELGELLLMKERLGDLPPEALLDGPPDNGDLMLQRTLRRVRREQRVDDRRRATVLTLVAASAALVLVAGGAVVGRAVAPDPPPVAQPDPSQSADPPSGTVVASGDDPATGARATVMVTPADGWVRVNAAVTGIPQGEECRVVVVAADGTREVAGSWLVSGEDEGTNMDGSALVDPEDVSSVVVENVQGDQFVEVPI</sequence>
<evidence type="ECO:0000313" key="7">
    <source>
        <dbReference type="Proteomes" id="UP001595847"/>
    </source>
</evidence>
<feature type="region of interest" description="Disordered" evidence="3">
    <location>
        <begin position="117"/>
        <end position="148"/>
    </location>
</feature>
<accession>A0ABV8FIU5</accession>
<keyword evidence="4" id="KW-0812">Transmembrane</keyword>
<evidence type="ECO:0000256" key="4">
    <source>
        <dbReference type="SAM" id="Phobius"/>
    </source>
</evidence>
<reference evidence="7" key="1">
    <citation type="journal article" date="2019" name="Int. J. Syst. Evol. Microbiol.">
        <title>The Global Catalogue of Microorganisms (GCM) 10K type strain sequencing project: providing services to taxonomists for standard genome sequencing and annotation.</title>
        <authorList>
            <consortium name="The Broad Institute Genomics Platform"/>
            <consortium name="The Broad Institute Genome Sequencing Center for Infectious Disease"/>
            <person name="Wu L."/>
            <person name="Ma J."/>
        </authorList>
    </citation>
    <scope>NUCLEOTIDE SEQUENCE [LARGE SCALE GENOMIC DNA]</scope>
    <source>
        <strain evidence="7">TBRC 1826</strain>
    </source>
</reference>
<dbReference type="InterPro" id="IPR027383">
    <property type="entry name" value="Znf_put"/>
</dbReference>
<dbReference type="Proteomes" id="UP001595847">
    <property type="component" value="Unassembled WGS sequence"/>
</dbReference>
<keyword evidence="7" id="KW-1185">Reference proteome</keyword>
<dbReference type="RefSeq" id="WP_378530234.1">
    <property type="nucleotide sequence ID" value="NZ_JBHSBH010000004.1"/>
</dbReference>
<name>A0ABV8FIU5_9ACTN</name>
<comment type="caution">
    <text evidence="6">The sequence shown here is derived from an EMBL/GenBank/DDBJ whole genome shotgun (WGS) entry which is preliminary data.</text>
</comment>
<keyword evidence="4" id="KW-0472">Membrane</keyword>
<feature type="compositionally biased region" description="Low complexity" evidence="3">
    <location>
        <begin position="126"/>
        <end position="136"/>
    </location>
</feature>